<dbReference type="GO" id="GO:0009279">
    <property type="term" value="C:cell outer membrane"/>
    <property type="evidence" value="ECO:0007669"/>
    <property type="project" value="UniProtKB-SubCell"/>
</dbReference>
<evidence type="ECO:0000256" key="2">
    <source>
        <dbReference type="ARBA" id="ARBA00006275"/>
    </source>
</evidence>
<feature type="domain" description="SusD-like N-terminal" evidence="7">
    <location>
        <begin position="53"/>
        <end position="246"/>
    </location>
</feature>
<dbReference type="InterPro" id="IPR011990">
    <property type="entry name" value="TPR-like_helical_dom_sf"/>
</dbReference>
<evidence type="ECO:0000259" key="6">
    <source>
        <dbReference type="Pfam" id="PF07980"/>
    </source>
</evidence>
<gene>
    <name evidence="8" type="ORF">JCM21142_42000</name>
</gene>
<dbReference type="Proteomes" id="UP000019402">
    <property type="component" value="Unassembled WGS sequence"/>
</dbReference>
<dbReference type="PROSITE" id="PS51257">
    <property type="entry name" value="PROKAR_LIPOPROTEIN"/>
    <property type="match status" value="1"/>
</dbReference>
<feature type="domain" description="RagB/SusD" evidence="6">
    <location>
        <begin position="294"/>
        <end position="454"/>
    </location>
</feature>
<comment type="subcellular location">
    <subcellularLocation>
        <location evidence="1">Cell outer membrane</location>
    </subcellularLocation>
</comment>
<evidence type="ECO:0000256" key="3">
    <source>
        <dbReference type="ARBA" id="ARBA00022729"/>
    </source>
</evidence>
<evidence type="ECO:0000256" key="5">
    <source>
        <dbReference type="ARBA" id="ARBA00023237"/>
    </source>
</evidence>
<dbReference type="InterPro" id="IPR012944">
    <property type="entry name" value="SusD_RagB_dom"/>
</dbReference>
<keyword evidence="5" id="KW-0998">Cell outer membrane</keyword>
<accession>W7Y5F7</accession>
<comment type="similarity">
    <text evidence="2">Belongs to the SusD family.</text>
</comment>
<dbReference type="Gene3D" id="1.25.40.390">
    <property type="match status" value="1"/>
</dbReference>
<organism evidence="8 9">
    <name type="scientific">Saccharicrinis fermentans DSM 9555 = JCM 21142</name>
    <dbReference type="NCBI Taxonomy" id="869213"/>
    <lineage>
        <taxon>Bacteria</taxon>
        <taxon>Pseudomonadati</taxon>
        <taxon>Bacteroidota</taxon>
        <taxon>Bacteroidia</taxon>
        <taxon>Marinilabiliales</taxon>
        <taxon>Marinilabiliaceae</taxon>
        <taxon>Saccharicrinis</taxon>
    </lineage>
</organism>
<name>W7Y5F7_9BACT</name>
<dbReference type="Pfam" id="PF14322">
    <property type="entry name" value="SusD-like_3"/>
    <property type="match status" value="1"/>
</dbReference>
<proteinExistence type="inferred from homology"/>
<keyword evidence="9" id="KW-1185">Reference proteome</keyword>
<evidence type="ECO:0000313" key="9">
    <source>
        <dbReference type="Proteomes" id="UP000019402"/>
    </source>
</evidence>
<evidence type="ECO:0000256" key="1">
    <source>
        <dbReference type="ARBA" id="ARBA00004442"/>
    </source>
</evidence>
<evidence type="ECO:0000259" key="7">
    <source>
        <dbReference type="Pfam" id="PF14322"/>
    </source>
</evidence>
<comment type="caution">
    <text evidence="8">The sequence shown here is derived from an EMBL/GenBank/DDBJ whole genome shotgun (WGS) entry which is preliminary data.</text>
</comment>
<sequence>MKQLNIKTIPTKIWTAFTFLFIISGCSDTLDPLERGWVDDEQLWKNISYTHAVLDQVYDNIQDDWVDQIGISNDYYTDNAVHNSTESIYATGGGSSSYYPIGEWSFAYTNILQINYYLENGLDVHFTGSDDELDSIAKARYYGEAHFLRAWNESLLLKEYAGPVDAAGQQIMGYPIVKKVYENDEYANLTRNTYDECVQSIIDDLDTAYIYLPQSYLNGISVYDEEFRHGRATQKAALALKARVLLYAASEAYNPTNNNQKWIDAAIAAYRAIQEDGGFQTLEAYGEFDHTASEDHYWRTGYSASSSTLENTHFPPSRYGKGECNPSQNLIDAFPMANGLPADLNDPNYISNPYEGRDARFYHFIAYNGDPMFGNFDPVETFVDGADYNGVLRNNATRTGYYMKRFLSNIAVGNDPRKLDGETTSSQKFAVLLDREELYLNFAEAVNEIAGSDPKTALNEWGINHSAWMPY</sequence>
<dbReference type="SUPFAM" id="SSF48452">
    <property type="entry name" value="TPR-like"/>
    <property type="match status" value="1"/>
</dbReference>
<keyword evidence="3" id="KW-0732">Signal</keyword>
<dbReference type="Pfam" id="PF07980">
    <property type="entry name" value="SusD_RagB"/>
    <property type="match status" value="1"/>
</dbReference>
<dbReference type="eggNOG" id="COG1435">
    <property type="taxonomic scope" value="Bacteria"/>
</dbReference>
<evidence type="ECO:0000256" key="4">
    <source>
        <dbReference type="ARBA" id="ARBA00023136"/>
    </source>
</evidence>
<dbReference type="RefSeq" id="WP_044212901.1">
    <property type="nucleotide sequence ID" value="NZ_BAMD01000021.1"/>
</dbReference>
<evidence type="ECO:0000313" key="8">
    <source>
        <dbReference type="EMBL" id="GAF03332.1"/>
    </source>
</evidence>
<dbReference type="AlphaFoldDB" id="W7Y5F7"/>
<protein>
    <submittedName>
        <fullName evidence="8">SusD family protein</fullName>
    </submittedName>
</protein>
<keyword evidence="4" id="KW-0472">Membrane</keyword>
<dbReference type="STRING" id="869213.GCA_000517085_04589"/>
<dbReference type="EMBL" id="BAMD01000021">
    <property type="protein sequence ID" value="GAF03332.1"/>
    <property type="molecule type" value="Genomic_DNA"/>
</dbReference>
<dbReference type="OrthoDB" id="691231at2"/>
<dbReference type="InterPro" id="IPR033985">
    <property type="entry name" value="SusD-like_N"/>
</dbReference>
<reference evidence="8 9" key="1">
    <citation type="journal article" date="2014" name="Genome Announc.">
        <title>Draft Genome Sequence of Cytophaga fermentans JCM 21142T, a Facultative Anaerobe Isolated from Marine Mud.</title>
        <authorList>
            <person name="Starns D."/>
            <person name="Oshima K."/>
            <person name="Suda W."/>
            <person name="Iino T."/>
            <person name="Yuki M."/>
            <person name="Inoue J."/>
            <person name="Kitamura K."/>
            <person name="Iida T."/>
            <person name="Darby A."/>
            <person name="Hattori M."/>
            <person name="Ohkuma M."/>
        </authorList>
    </citation>
    <scope>NUCLEOTIDE SEQUENCE [LARGE SCALE GENOMIC DNA]</scope>
    <source>
        <strain evidence="8 9">JCM 21142</strain>
    </source>
</reference>